<sequence length="273" mass="29623">MTTTPAEFMGAAPAPMNGSSPWASRYAAELRQIVTGHAVRAPRNVQKHLGPSELGSVCDRQVAGKMAGLPTTNHVADPWPSIVGTAVHAWLAEAFEAENTRRGLLRFVTETRVVPHPNHSGTADLYDAGEQAVVDHKVLGETSMTKVRASGGPPRKYVVQLLLYGLGYRRLGLPVQRVALAAYPRTAATLDGLYVWERHYSTADDELLTEVFTQTEYRKQWADALLANAAALNDVPNSPDDSECYFCPFYRPQSARDQGPGCPGTVNPKGPGQ</sequence>
<protein>
    <recommendedName>
        <fullName evidence="4">PD-(D/E)XK nuclease superfamily protein</fullName>
    </recommendedName>
</protein>
<dbReference type="OrthoDB" id="5140755at2"/>
<dbReference type="EMBL" id="PYGE01000025">
    <property type="protein sequence ID" value="PSK96677.1"/>
    <property type="molecule type" value="Genomic_DNA"/>
</dbReference>
<evidence type="ECO:0000313" key="3">
    <source>
        <dbReference type="Proteomes" id="UP000243528"/>
    </source>
</evidence>
<proteinExistence type="predicted"/>
<evidence type="ECO:0008006" key="4">
    <source>
        <dbReference type="Google" id="ProtNLM"/>
    </source>
</evidence>
<gene>
    <name evidence="2" type="ORF">CLV30_12559</name>
</gene>
<feature type="region of interest" description="Disordered" evidence="1">
    <location>
        <begin position="253"/>
        <end position="273"/>
    </location>
</feature>
<dbReference type="InterPro" id="IPR011604">
    <property type="entry name" value="PDDEXK-like_dom_sf"/>
</dbReference>
<dbReference type="AlphaFoldDB" id="A0A2P8DHH4"/>
<dbReference type="RefSeq" id="WP_106539606.1">
    <property type="nucleotide sequence ID" value="NZ_PYGE01000025.1"/>
</dbReference>
<reference evidence="2 3" key="1">
    <citation type="submission" date="2018-03" db="EMBL/GenBank/DDBJ databases">
        <title>Genomic Encyclopedia of Archaeal and Bacterial Type Strains, Phase II (KMG-II): from individual species to whole genera.</title>
        <authorList>
            <person name="Goeker M."/>
        </authorList>
    </citation>
    <scope>NUCLEOTIDE SEQUENCE [LARGE SCALE GENOMIC DNA]</scope>
    <source>
        <strain evidence="2 3">DSM 45211</strain>
    </source>
</reference>
<accession>A0A2P8DHH4</accession>
<comment type="caution">
    <text evidence="2">The sequence shown here is derived from an EMBL/GenBank/DDBJ whole genome shotgun (WGS) entry which is preliminary data.</text>
</comment>
<name>A0A2P8DHH4_9ACTN</name>
<evidence type="ECO:0000313" key="2">
    <source>
        <dbReference type="EMBL" id="PSK96677.1"/>
    </source>
</evidence>
<keyword evidence="3" id="KW-1185">Reference proteome</keyword>
<organism evidence="2 3">
    <name type="scientific">Haloactinopolyspora alba</name>
    <dbReference type="NCBI Taxonomy" id="648780"/>
    <lineage>
        <taxon>Bacteria</taxon>
        <taxon>Bacillati</taxon>
        <taxon>Actinomycetota</taxon>
        <taxon>Actinomycetes</taxon>
        <taxon>Jiangellales</taxon>
        <taxon>Jiangellaceae</taxon>
        <taxon>Haloactinopolyspora</taxon>
    </lineage>
</organism>
<dbReference type="Gene3D" id="3.90.320.10">
    <property type="match status" value="1"/>
</dbReference>
<dbReference type="Proteomes" id="UP000243528">
    <property type="component" value="Unassembled WGS sequence"/>
</dbReference>
<evidence type="ECO:0000256" key="1">
    <source>
        <dbReference type="SAM" id="MobiDB-lite"/>
    </source>
</evidence>